<feature type="transmembrane region" description="Helical" evidence="7">
    <location>
        <begin position="39"/>
        <end position="60"/>
    </location>
</feature>
<comment type="similarity">
    <text evidence="2">Belongs to the UPF0324 family.</text>
</comment>
<evidence type="ECO:0000256" key="3">
    <source>
        <dbReference type="ARBA" id="ARBA00022475"/>
    </source>
</evidence>
<dbReference type="Proteomes" id="UP000061603">
    <property type="component" value="Chromosome"/>
</dbReference>
<proteinExistence type="inferred from homology"/>
<feature type="transmembrane region" description="Helical" evidence="7">
    <location>
        <begin position="6"/>
        <end position="27"/>
    </location>
</feature>
<keyword evidence="4 7" id="KW-0812">Transmembrane</keyword>
<protein>
    <submittedName>
        <fullName evidence="8">Membrane protein</fullName>
    </submittedName>
</protein>
<feature type="transmembrane region" description="Helical" evidence="7">
    <location>
        <begin position="95"/>
        <end position="120"/>
    </location>
</feature>
<evidence type="ECO:0000313" key="8">
    <source>
        <dbReference type="EMBL" id="AJP47705.1"/>
    </source>
</evidence>
<evidence type="ECO:0000256" key="2">
    <source>
        <dbReference type="ARBA" id="ARBA00007977"/>
    </source>
</evidence>
<feature type="transmembrane region" description="Helical" evidence="7">
    <location>
        <begin position="132"/>
        <end position="149"/>
    </location>
</feature>
<dbReference type="AlphaFoldDB" id="A0A0C5J700"/>
<dbReference type="PANTHER" id="PTHR30106:SF2">
    <property type="entry name" value="UPF0324 INNER MEMBRANE PROTEIN YEIH"/>
    <property type="match status" value="1"/>
</dbReference>
<gene>
    <name evidence="8" type="ORF">PG1C_02945</name>
</gene>
<evidence type="ECO:0000256" key="4">
    <source>
        <dbReference type="ARBA" id="ARBA00022692"/>
    </source>
</evidence>
<dbReference type="PANTHER" id="PTHR30106">
    <property type="entry name" value="INNER MEMBRANE PROTEIN YEIH-RELATED"/>
    <property type="match status" value="1"/>
</dbReference>
<dbReference type="EMBL" id="CP010554">
    <property type="protein sequence ID" value="AJP47705.1"/>
    <property type="molecule type" value="Genomic_DNA"/>
</dbReference>
<evidence type="ECO:0000313" key="9">
    <source>
        <dbReference type="Proteomes" id="UP000061603"/>
    </source>
</evidence>
<organism evidence="8 9">
    <name type="scientific">Rugosibacter aromaticivorans</name>
    <dbReference type="NCBI Taxonomy" id="1565605"/>
    <lineage>
        <taxon>Bacteria</taxon>
        <taxon>Pseudomonadati</taxon>
        <taxon>Pseudomonadota</taxon>
        <taxon>Betaproteobacteria</taxon>
        <taxon>Nitrosomonadales</taxon>
        <taxon>Sterolibacteriaceae</taxon>
        <taxon>Rugosibacter</taxon>
    </lineage>
</organism>
<feature type="transmembrane region" description="Helical" evidence="7">
    <location>
        <begin position="233"/>
        <end position="251"/>
    </location>
</feature>
<sequence length="361" mass="38435">MFCESLLMAAIGQYFPGLALSGSLAALSIELGKLNWLQANGISVLTLAILLGMVVGNTVFPRIAMASAAGVTFSQQNLLRLGIVLYGFRLTFQDIAYVGISGVVIDAMVLSSTFAMAWLLGTKVFKLDQKTILLIGVGSSICGAAAVMATQSVVRARTEQATVAVSTVIVFGTLALFLYPAMYYINEQWQLLSLSPIVSGIYIGATVHEVAQVAAAASSISAEITNTAVITKMIRVMMLGPFLLILSVYLSRRQSRETINMTSRYDTHKTNGRITIPWFALGFSVVIALNSLAILPGAIVSGITEIDTFLLAMAMVALGLSSHISTIRRAGVMPFLFAASLFVWLIFGGLAVTIGVTTWLG</sequence>
<feature type="transmembrane region" description="Helical" evidence="7">
    <location>
        <begin position="161"/>
        <end position="185"/>
    </location>
</feature>
<dbReference type="Pfam" id="PF03601">
    <property type="entry name" value="Cons_hypoth698"/>
    <property type="match status" value="1"/>
</dbReference>
<reference evidence="8 9" key="1">
    <citation type="journal article" date="2015" name="Genome Announc.">
        <title>Complete Genome Sequence of a Novel Bacterium within the Family Rhodocyclaceae That Degrades Polycyclic Aromatic Hydrocarbons.</title>
        <authorList>
            <person name="Singleton D.R."/>
            <person name="Dickey A.N."/>
            <person name="Scholl E.H."/>
            <person name="Wright F.A."/>
            <person name="Aitken M.D."/>
        </authorList>
    </citation>
    <scope>NUCLEOTIDE SEQUENCE [LARGE SCALE GENOMIC DNA]</scope>
    <source>
        <strain evidence="9">PG1-Ca6</strain>
    </source>
</reference>
<dbReference type="PATRIC" id="fig|1565605.3.peg.620"/>
<dbReference type="NCBIfam" id="TIGR00698">
    <property type="entry name" value="YeiH family putative sulfate export transporter"/>
    <property type="match status" value="1"/>
</dbReference>
<dbReference type="GO" id="GO:0005886">
    <property type="term" value="C:plasma membrane"/>
    <property type="evidence" value="ECO:0007669"/>
    <property type="project" value="UniProtKB-SubCell"/>
</dbReference>
<name>A0A0C5J700_9PROT</name>
<feature type="transmembrane region" description="Helical" evidence="7">
    <location>
        <begin position="332"/>
        <end position="360"/>
    </location>
</feature>
<dbReference type="KEGG" id="rbu:PG1C_02945"/>
<dbReference type="HOGENOM" id="CLU_033541_0_0_4"/>
<evidence type="ECO:0000256" key="5">
    <source>
        <dbReference type="ARBA" id="ARBA00022989"/>
    </source>
</evidence>
<keyword evidence="9" id="KW-1185">Reference proteome</keyword>
<comment type="subcellular location">
    <subcellularLocation>
        <location evidence="1">Cell membrane</location>
        <topology evidence="1">Multi-pass membrane protein</topology>
    </subcellularLocation>
</comment>
<keyword evidence="6 7" id="KW-0472">Membrane</keyword>
<evidence type="ECO:0000256" key="7">
    <source>
        <dbReference type="SAM" id="Phobius"/>
    </source>
</evidence>
<evidence type="ECO:0000256" key="1">
    <source>
        <dbReference type="ARBA" id="ARBA00004651"/>
    </source>
</evidence>
<dbReference type="InterPro" id="IPR004630">
    <property type="entry name" value="UPF0324_YeiH-like"/>
</dbReference>
<dbReference type="InterPro" id="IPR018383">
    <property type="entry name" value="UPF0324_pro"/>
</dbReference>
<feature type="transmembrane region" description="Helical" evidence="7">
    <location>
        <begin position="272"/>
        <end position="293"/>
    </location>
</feature>
<keyword evidence="5 7" id="KW-1133">Transmembrane helix</keyword>
<evidence type="ECO:0000256" key="6">
    <source>
        <dbReference type="ARBA" id="ARBA00023136"/>
    </source>
</evidence>
<keyword evidence="3" id="KW-1003">Cell membrane</keyword>
<accession>A0A0C5J700</accession>
<feature type="transmembrane region" description="Helical" evidence="7">
    <location>
        <begin position="299"/>
        <end position="320"/>
    </location>
</feature>